<protein>
    <submittedName>
        <fullName evidence="1">Uncharacterized protein</fullName>
    </submittedName>
</protein>
<organism evidence="1 2">
    <name type="scientific">Tribonema minus</name>
    <dbReference type="NCBI Taxonomy" id="303371"/>
    <lineage>
        <taxon>Eukaryota</taxon>
        <taxon>Sar</taxon>
        <taxon>Stramenopiles</taxon>
        <taxon>Ochrophyta</taxon>
        <taxon>PX clade</taxon>
        <taxon>Xanthophyceae</taxon>
        <taxon>Tribonematales</taxon>
        <taxon>Tribonemataceae</taxon>
        <taxon>Tribonema</taxon>
    </lineage>
</organism>
<proteinExistence type="predicted"/>
<comment type="caution">
    <text evidence="1">The sequence shown here is derived from an EMBL/GenBank/DDBJ whole genome shotgun (WGS) entry which is preliminary data.</text>
</comment>
<evidence type="ECO:0000313" key="1">
    <source>
        <dbReference type="EMBL" id="KAG5176801.1"/>
    </source>
</evidence>
<keyword evidence="2" id="KW-1185">Reference proteome</keyword>
<evidence type="ECO:0000313" key="2">
    <source>
        <dbReference type="Proteomes" id="UP000664859"/>
    </source>
</evidence>
<gene>
    <name evidence="1" type="ORF">JKP88DRAFT_282540</name>
</gene>
<dbReference type="Proteomes" id="UP000664859">
    <property type="component" value="Unassembled WGS sequence"/>
</dbReference>
<reference evidence="1" key="1">
    <citation type="submission" date="2021-02" db="EMBL/GenBank/DDBJ databases">
        <title>First Annotated Genome of the Yellow-green Alga Tribonema minus.</title>
        <authorList>
            <person name="Mahan K.M."/>
        </authorList>
    </citation>
    <scope>NUCLEOTIDE SEQUENCE</scope>
    <source>
        <strain evidence="1">UTEX B ZZ1240</strain>
    </source>
</reference>
<name>A0A836CA08_9STRA</name>
<dbReference type="EMBL" id="JAFCMP010000533">
    <property type="protein sequence ID" value="KAG5176801.1"/>
    <property type="molecule type" value="Genomic_DNA"/>
</dbReference>
<accession>A0A836CA08</accession>
<dbReference type="OrthoDB" id="417426at2759"/>
<sequence>MRRLEPFVEAADKPRILYTMAANGMYPKAPWALNRDMKLHLKPTVQLNRESLSHYPALVSGTRVVELHTKDVIEASLPNLPKRLRKWTIRQSARVAVPGIPNVERIDLLDIEDNEFGRWVQPLLEGLRRQRCSIGVLRLLSSFAFRPTAFPEDVETLLIESHDEAVMEGGGIVAAPDSVKHLQLDASLVPAPVPRGLQHLHLTYGIELGTEDIGALPEGLQTLRIASWCFDHPLGALPEALEVLDLKDSSSFNRPLGQLPGGLKALHLGKAFTRELGPLPPALQWLTLPLQYPHALAVPHTTHVAFVKHN</sequence>
<dbReference type="AlphaFoldDB" id="A0A836CA08"/>